<dbReference type="InterPro" id="IPR003594">
    <property type="entry name" value="HATPase_dom"/>
</dbReference>
<dbReference type="SUPFAM" id="SSF55874">
    <property type="entry name" value="ATPase domain of HSP90 chaperone/DNA topoisomerase II/histidine kinase"/>
    <property type="match status" value="1"/>
</dbReference>
<organism evidence="3">
    <name type="scientific">Candidatus Nitrotoga fabula</name>
    <dbReference type="NCBI Taxonomy" id="2182327"/>
    <lineage>
        <taxon>Bacteria</taxon>
        <taxon>Pseudomonadati</taxon>
        <taxon>Pseudomonadota</taxon>
        <taxon>Betaproteobacteria</taxon>
        <taxon>Nitrosomonadales</taxon>
        <taxon>Gallionellaceae</taxon>
        <taxon>Candidatus Nitrotoga</taxon>
    </lineage>
</organism>
<protein>
    <submittedName>
        <fullName evidence="3">Anti-sigma regulatory factor (Ser/Thr protein kinase)</fullName>
    </submittedName>
</protein>
<dbReference type="InterPro" id="IPR036890">
    <property type="entry name" value="HATPase_C_sf"/>
</dbReference>
<dbReference type="AlphaFoldDB" id="A0A2X0QVX8"/>
<evidence type="ECO:0000313" key="3">
    <source>
        <dbReference type="EMBL" id="SPS05657.1"/>
    </source>
</evidence>
<dbReference type="CDD" id="cd16936">
    <property type="entry name" value="HATPase_RsbW-like"/>
    <property type="match status" value="1"/>
</dbReference>
<reference evidence="3" key="1">
    <citation type="submission" date="2018-05" db="EMBL/GenBank/DDBJ databases">
        <authorList>
            <person name="Lanie J.A."/>
            <person name="Ng W.-L."/>
            <person name="Kazmierczak K.M."/>
            <person name="Andrzejewski T.M."/>
            <person name="Davidsen T.M."/>
            <person name="Wayne K.J."/>
            <person name="Tettelin H."/>
            <person name="Glass J.I."/>
            <person name="Rusch D."/>
            <person name="Podicherti R."/>
            <person name="Tsui H.-C.T."/>
            <person name="Winkler M.E."/>
        </authorList>
    </citation>
    <scope>NUCLEOTIDE SEQUENCE</scope>
    <source>
        <strain evidence="3">KNB</strain>
    </source>
</reference>
<evidence type="ECO:0000256" key="1">
    <source>
        <dbReference type="ARBA" id="ARBA00022527"/>
    </source>
</evidence>
<dbReference type="Pfam" id="PF13581">
    <property type="entry name" value="HATPase_c_2"/>
    <property type="match status" value="1"/>
</dbReference>
<dbReference type="InterPro" id="IPR050267">
    <property type="entry name" value="Anti-sigma-factor_SerPK"/>
</dbReference>
<gene>
    <name evidence="3" type="ORF">NITFAB_1247</name>
</gene>
<feature type="domain" description="Histidine kinase/HSP90-like ATPase" evidence="2">
    <location>
        <begin position="34"/>
        <end position="154"/>
    </location>
</feature>
<dbReference type="PANTHER" id="PTHR35526">
    <property type="entry name" value="ANTI-SIGMA-F FACTOR RSBW-RELATED"/>
    <property type="match status" value="1"/>
</dbReference>
<accession>A0A2X0QVX8</accession>
<sequence length="162" mass="18096">MTMEKPEKSILMKNTGLEESQEKKVLLDYQVPTRLEEIEKLADAVNQVLPDPDLAFATNLCLEELISNTILHGLNGAVDQFIHVQISASNEWLEILLRDNAPQFDPFMQAPKPNLSLDINERPIGGLGVHMVKTLMDVVHASYDGTGNVIVLRKSLHPRTTN</sequence>
<name>A0A2X0QVX8_9PROT</name>
<keyword evidence="1" id="KW-0808">Transferase</keyword>
<dbReference type="GO" id="GO:0004674">
    <property type="term" value="F:protein serine/threonine kinase activity"/>
    <property type="evidence" value="ECO:0007669"/>
    <property type="project" value="UniProtKB-KW"/>
</dbReference>
<dbReference type="Gene3D" id="3.30.565.10">
    <property type="entry name" value="Histidine kinase-like ATPase, C-terminal domain"/>
    <property type="match status" value="1"/>
</dbReference>
<keyword evidence="1" id="KW-0723">Serine/threonine-protein kinase</keyword>
<evidence type="ECO:0000259" key="2">
    <source>
        <dbReference type="Pfam" id="PF13581"/>
    </source>
</evidence>
<keyword evidence="1" id="KW-0418">Kinase</keyword>
<proteinExistence type="predicted"/>
<dbReference type="EMBL" id="LS423452">
    <property type="protein sequence ID" value="SPS05657.1"/>
    <property type="molecule type" value="Genomic_DNA"/>
</dbReference>